<dbReference type="NCBIfam" id="TIGR00341">
    <property type="entry name" value="TIGR00341 family protein"/>
    <property type="match status" value="1"/>
</dbReference>
<keyword evidence="1" id="KW-0812">Transmembrane</keyword>
<feature type="transmembrane region" description="Helical" evidence="1">
    <location>
        <begin position="202"/>
        <end position="227"/>
    </location>
</feature>
<evidence type="ECO:0000313" key="2">
    <source>
        <dbReference type="EMBL" id="PZO22950.1"/>
    </source>
</evidence>
<keyword evidence="1" id="KW-0472">Membrane</keyword>
<feature type="transmembrane region" description="Helical" evidence="1">
    <location>
        <begin position="239"/>
        <end position="257"/>
    </location>
</feature>
<feature type="transmembrane region" description="Helical" evidence="1">
    <location>
        <begin position="148"/>
        <end position="164"/>
    </location>
</feature>
<name>A0A2W4UUG8_9CYAN</name>
<evidence type="ECO:0000313" key="3">
    <source>
        <dbReference type="Proteomes" id="UP000249354"/>
    </source>
</evidence>
<feature type="transmembrane region" description="Helical" evidence="1">
    <location>
        <begin position="78"/>
        <end position="99"/>
    </location>
</feature>
<dbReference type="EMBL" id="QBMC01000005">
    <property type="protein sequence ID" value="PZO22950.1"/>
    <property type="molecule type" value="Genomic_DNA"/>
</dbReference>
<dbReference type="Proteomes" id="UP000249354">
    <property type="component" value="Unassembled WGS sequence"/>
</dbReference>
<feature type="transmembrane region" description="Helical" evidence="1">
    <location>
        <begin position="111"/>
        <end position="128"/>
    </location>
</feature>
<proteinExistence type="predicted"/>
<sequence>MLAIVSKRFISWGHQKLSVLKDRHRGEWHWMESKPVPIASLSRSLWRSAESSSNYYLLLFLSGAIATFGLLSGSSATVIGAMIVAPLMGPITGIAFALIMANRRLLRRASLSLTLGALLTIGTAAIIARMTGIESITSEIAARTQPTLLDLGVALAAGAAGALAKSRRGISDALPGVAIAVALVPPLSVVGVGIAYGSLSIFFGSLLLFLTNLVGIIFSGGLVFLALRYGSVQRAKRGMTIAIATLVCLGIPLTLSFQDLSIKNQARMSVNEIIRKSTTFSESRIQTLSVQRDRDSLVVDLNVEARPGSISPEQIDSVRALIAEEIARPVKLNVSVIPIEQFVSNPPPSESRASLEYKSFKYKVAKKAR</sequence>
<comment type="caution">
    <text evidence="2">The sequence shown here is derived from an EMBL/GenBank/DDBJ whole genome shotgun (WGS) entry which is preliminary data.</text>
</comment>
<protein>
    <submittedName>
        <fullName evidence="2">TIGR00341 family protein</fullName>
    </submittedName>
</protein>
<evidence type="ECO:0000256" key="1">
    <source>
        <dbReference type="SAM" id="Phobius"/>
    </source>
</evidence>
<accession>A0A2W4UUG8</accession>
<gene>
    <name evidence="2" type="ORF">DCF25_01495</name>
</gene>
<dbReference type="PANTHER" id="PTHR20992:SF9">
    <property type="entry name" value="AT15442P-RELATED"/>
    <property type="match status" value="1"/>
</dbReference>
<dbReference type="AlphaFoldDB" id="A0A2W4UUG8"/>
<reference evidence="2 3" key="2">
    <citation type="submission" date="2018-06" db="EMBL/GenBank/DDBJ databases">
        <title>Metagenomic assembly of (sub)arctic Cyanobacteria and their associated microbiome from non-axenic cultures.</title>
        <authorList>
            <person name="Baurain D."/>
        </authorList>
    </citation>
    <scope>NUCLEOTIDE SEQUENCE [LARGE SCALE GENOMIC DNA]</scope>
    <source>
        <strain evidence="2">ULC129bin1</strain>
    </source>
</reference>
<reference evidence="3" key="1">
    <citation type="submission" date="2018-04" db="EMBL/GenBank/DDBJ databases">
        <authorList>
            <person name="Cornet L."/>
        </authorList>
    </citation>
    <scope>NUCLEOTIDE SEQUENCE [LARGE SCALE GENOMIC DNA]</scope>
</reference>
<organism evidence="2 3">
    <name type="scientific">Leptolyngbya foveolarum</name>
    <dbReference type="NCBI Taxonomy" id="47253"/>
    <lineage>
        <taxon>Bacteria</taxon>
        <taxon>Bacillati</taxon>
        <taxon>Cyanobacteriota</taxon>
        <taxon>Cyanophyceae</taxon>
        <taxon>Leptolyngbyales</taxon>
        <taxon>Leptolyngbyaceae</taxon>
        <taxon>Leptolyngbya group</taxon>
        <taxon>Leptolyngbya</taxon>
    </lineage>
</organism>
<feature type="transmembrane region" description="Helical" evidence="1">
    <location>
        <begin position="55"/>
        <end position="72"/>
    </location>
</feature>
<keyword evidence="1" id="KW-1133">Transmembrane helix</keyword>
<dbReference type="Pfam" id="PF04087">
    <property type="entry name" value="DUF389"/>
    <property type="match status" value="1"/>
</dbReference>
<feature type="transmembrane region" description="Helical" evidence="1">
    <location>
        <begin position="176"/>
        <end position="196"/>
    </location>
</feature>
<dbReference type="InterPro" id="IPR005240">
    <property type="entry name" value="DUF389"/>
</dbReference>
<dbReference type="PANTHER" id="PTHR20992">
    <property type="entry name" value="AT15442P-RELATED"/>
    <property type="match status" value="1"/>
</dbReference>